<dbReference type="SUPFAM" id="SSF46785">
    <property type="entry name" value="Winged helix' DNA-binding domain"/>
    <property type="match status" value="1"/>
</dbReference>
<dbReference type="Proteomes" id="UP000199183">
    <property type="component" value="Unassembled WGS sequence"/>
</dbReference>
<keyword evidence="2 5" id="KW-0238">DNA-binding</keyword>
<dbReference type="InterPro" id="IPR011711">
    <property type="entry name" value="GntR_C"/>
</dbReference>
<evidence type="ECO:0000313" key="5">
    <source>
        <dbReference type="EMBL" id="SEB46072.1"/>
    </source>
</evidence>
<evidence type="ECO:0000256" key="2">
    <source>
        <dbReference type="ARBA" id="ARBA00023125"/>
    </source>
</evidence>
<dbReference type="OrthoDB" id="4164516at2"/>
<evidence type="ECO:0000256" key="3">
    <source>
        <dbReference type="ARBA" id="ARBA00023163"/>
    </source>
</evidence>
<evidence type="ECO:0000259" key="4">
    <source>
        <dbReference type="PROSITE" id="PS50949"/>
    </source>
</evidence>
<dbReference type="RefSeq" id="WP_091179882.1">
    <property type="nucleotide sequence ID" value="NZ_FNRY01000001.1"/>
</dbReference>
<evidence type="ECO:0000256" key="1">
    <source>
        <dbReference type="ARBA" id="ARBA00023015"/>
    </source>
</evidence>
<keyword evidence="3" id="KW-0804">Transcription</keyword>
<dbReference type="Gene3D" id="1.20.120.530">
    <property type="entry name" value="GntR ligand-binding domain-like"/>
    <property type="match status" value="1"/>
</dbReference>
<dbReference type="SMART" id="SM00345">
    <property type="entry name" value="HTH_GNTR"/>
    <property type="match status" value="1"/>
</dbReference>
<dbReference type="PANTHER" id="PTHR43537">
    <property type="entry name" value="TRANSCRIPTIONAL REGULATOR, GNTR FAMILY"/>
    <property type="match status" value="1"/>
</dbReference>
<accession>A0A1H4JKB3</accession>
<dbReference type="SMART" id="SM00895">
    <property type="entry name" value="FCD"/>
    <property type="match status" value="1"/>
</dbReference>
<dbReference type="AlphaFoldDB" id="A0A1H4JKB3"/>
<dbReference type="GO" id="GO:0003700">
    <property type="term" value="F:DNA-binding transcription factor activity"/>
    <property type="evidence" value="ECO:0007669"/>
    <property type="project" value="InterPro"/>
</dbReference>
<dbReference type="InterPro" id="IPR000524">
    <property type="entry name" value="Tscrpt_reg_HTH_GntR"/>
</dbReference>
<dbReference type="InterPro" id="IPR036388">
    <property type="entry name" value="WH-like_DNA-bd_sf"/>
</dbReference>
<proteinExistence type="predicted"/>
<reference evidence="5 6" key="1">
    <citation type="submission" date="2016-10" db="EMBL/GenBank/DDBJ databases">
        <authorList>
            <person name="de Groot N.N."/>
        </authorList>
    </citation>
    <scope>NUCLEOTIDE SEQUENCE [LARGE SCALE GENOMIC DNA]</scope>
    <source>
        <strain evidence="5 6">DSM 21799</strain>
    </source>
</reference>
<feature type="domain" description="HTH gntR-type" evidence="4">
    <location>
        <begin position="26"/>
        <end position="93"/>
    </location>
</feature>
<keyword evidence="6" id="KW-1185">Reference proteome</keyword>
<dbReference type="InterPro" id="IPR036390">
    <property type="entry name" value="WH_DNA-bd_sf"/>
</dbReference>
<keyword evidence="1" id="KW-0805">Transcription regulation</keyword>
<dbReference type="CDD" id="cd07377">
    <property type="entry name" value="WHTH_GntR"/>
    <property type="match status" value="1"/>
</dbReference>
<protein>
    <submittedName>
        <fullName evidence="5">DNA-binding transcriptional regulator, FadR family</fullName>
    </submittedName>
</protein>
<dbReference type="Pfam" id="PF00392">
    <property type="entry name" value="GntR"/>
    <property type="match status" value="1"/>
</dbReference>
<dbReference type="PANTHER" id="PTHR43537:SF44">
    <property type="entry name" value="GNTR FAMILY REGULATORY PROTEIN"/>
    <property type="match status" value="1"/>
</dbReference>
<evidence type="ECO:0000313" key="6">
    <source>
        <dbReference type="Proteomes" id="UP000199183"/>
    </source>
</evidence>
<gene>
    <name evidence="5" type="ORF">SAMN04489806_0722</name>
</gene>
<dbReference type="Pfam" id="PF07729">
    <property type="entry name" value="FCD"/>
    <property type="match status" value="1"/>
</dbReference>
<name>A0A1H4JKB3_9MICO</name>
<dbReference type="PROSITE" id="PS50949">
    <property type="entry name" value="HTH_GNTR"/>
    <property type="match status" value="1"/>
</dbReference>
<dbReference type="GO" id="GO:0003677">
    <property type="term" value="F:DNA binding"/>
    <property type="evidence" value="ECO:0007669"/>
    <property type="project" value="UniProtKB-KW"/>
</dbReference>
<dbReference type="SUPFAM" id="SSF48008">
    <property type="entry name" value="GntR ligand-binding domain-like"/>
    <property type="match status" value="1"/>
</dbReference>
<dbReference type="EMBL" id="FNRY01000001">
    <property type="protein sequence ID" value="SEB46072.1"/>
    <property type="molecule type" value="Genomic_DNA"/>
</dbReference>
<dbReference type="Gene3D" id="1.10.10.10">
    <property type="entry name" value="Winged helix-like DNA-binding domain superfamily/Winged helix DNA-binding domain"/>
    <property type="match status" value="1"/>
</dbReference>
<dbReference type="InterPro" id="IPR008920">
    <property type="entry name" value="TF_FadR/GntR_C"/>
</dbReference>
<dbReference type="STRING" id="640635.SAMN04489806_0722"/>
<organism evidence="5 6">
    <name type="scientific">Paramicrobacterium humi</name>
    <dbReference type="NCBI Taxonomy" id="640635"/>
    <lineage>
        <taxon>Bacteria</taxon>
        <taxon>Bacillati</taxon>
        <taxon>Actinomycetota</taxon>
        <taxon>Actinomycetes</taxon>
        <taxon>Micrococcales</taxon>
        <taxon>Microbacteriaceae</taxon>
        <taxon>Paramicrobacterium</taxon>
    </lineage>
</organism>
<sequence length="267" mass="29140">MSDSPADPGPHGLAPVSSRYGLQRGNGLYDRVVADVGGRIVSGELAPGTTIYVDQVCEQLGISRSVVREAMRTLSAMGLVESRPQRGTRVQPREAWDLLNPRIVEWRGEGPEYLQQMLELLELRLGVEQAAAHFAAERMSDQARTEIVAAGHLMQRSFEQQDAYTFFCADAEIHRLMLEGSGNAVIAQFAGTVTTALRIRGSHESRSYSAAQSLDARSANRHLQLAEALAAHDAAAAQNAVSAIIFATLAETEHILAVRRQDRPRAR</sequence>